<proteinExistence type="predicted"/>
<reference evidence="3" key="1">
    <citation type="submission" date="2016-06" db="EMBL/GenBank/DDBJ databases">
        <authorList>
            <person name="Varghese N."/>
            <person name="Submissions Spin"/>
        </authorList>
    </citation>
    <scope>NUCLEOTIDE SEQUENCE [LARGE SCALE GENOMIC DNA]</scope>
    <source>
        <strain evidence="3">DSM 43816</strain>
    </source>
</reference>
<protein>
    <recommendedName>
        <fullName evidence="1">Amidohydrolase 3 domain-containing protein</fullName>
    </recommendedName>
</protein>
<dbReference type="InterPro" id="IPR032466">
    <property type="entry name" value="Metal_Hydrolase"/>
</dbReference>
<dbReference type="Gene3D" id="3.20.20.140">
    <property type="entry name" value="Metal-dependent hydrolases"/>
    <property type="match status" value="1"/>
</dbReference>
<keyword evidence="3" id="KW-1185">Reference proteome</keyword>
<sequence>MSIAPGNMIISSRRILTMDATSRVAAGSVVVRDGRISQVLPAGAALPADLAVTDVGDRPVLPGFVDPHVHVEMAATAMWGAVDCHTPPCGSIEELIEQLRTHAHLREQRGGWLVGQGGLFAGRRFAEQRLPTREDLDRISTTFPVAVRFGAHVTVVNTHALSLVDVDSLPESGDAYIGRDAAGRPTGELHELFYALPIPAMTDAELFEAVEETAERYLTRYGVTTAGEITNTMTGVRRLSELAGTGRLPASVDAFVWAPGTLPLDELFVRRRAGRLDDPANPAFRYRGIKIFVDGGFSAAGAAVLRPYAQLRDGVPQSGRIAYDAGDLADLIRTTDDLGLQLTAHVNGERAQRELCQAAVQARGGAGNGQLPVRLEHAGNVLTDDVTLDHWHRAGAVPVPQAGFIYTMGSFIPESMGGYARPAMFRFRDLIDQGWRVCSSSDGAGSELLQFNPLFGVQCAVTRRSCVGQEVNPDQRITVLEALAMHTSSSATAMGLADRGSIEPGKRADLVVLASDPRDVAPDAISTIGVDTVLVNGTVVRSYR</sequence>
<dbReference type="Proteomes" id="UP000198253">
    <property type="component" value="Chromosome I"/>
</dbReference>
<dbReference type="SUPFAM" id="SSF51556">
    <property type="entry name" value="Metallo-dependent hydrolases"/>
    <property type="match status" value="1"/>
</dbReference>
<dbReference type="InterPro" id="IPR013108">
    <property type="entry name" value="Amidohydro_3"/>
</dbReference>
<dbReference type="Pfam" id="PF07969">
    <property type="entry name" value="Amidohydro_3"/>
    <property type="match status" value="1"/>
</dbReference>
<dbReference type="Gene3D" id="3.10.310.70">
    <property type="match status" value="1"/>
</dbReference>
<name>A0A1C4Z241_MICEC</name>
<dbReference type="PANTHER" id="PTHR22642">
    <property type="entry name" value="IMIDAZOLONEPROPIONASE"/>
    <property type="match status" value="1"/>
</dbReference>
<dbReference type="SUPFAM" id="SSF51338">
    <property type="entry name" value="Composite domain of metallo-dependent hydrolases"/>
    <property type="match status" value="1"/>
</dbReference>
<organism evidence="2 3">
    <name type="scientific">Micromonospora echinospora</name>
    <name type="common">Micromonospora purpurea</name>
    <dbReference type="NCBI Taxonomy" id="1877"/>
    <lineage>
        <taxon>Bacteria</taxon>
        <taxon>Bacillati</taxon>
        <taxon>Actinomycetota</taxon>
        <taxon>Actinomycetes</taxon>
        <taxon>Micromonosporales</taxon>
        <taxon>Micromonosporaceae</taxon>
        <taxon>Micromonospora</taxon>
    </lineage>
</organism>
<dbReference type="Gene3D" id="2.30.40.10">
    <property type="entry name" value="Urease, subunit C, domain 1"/>
    <property type="match status" value="1"/>
</dbReference>
<evidence type="ECO:0000313" key="2">
    <source>
        <dbReference type="EMBL" id="SCF27112.1"/>
    </source>
</evidence>
<accession>A0A1C4Z241</accession>
<dbReference type="InterPro" id="IPR011059">
    <property type="entry name" value="Metal-dep_hydrolase_composite"/>
</dbReference>
<dbReference type="RefSeq" id="WP_088983539.1">
    <property type="nucleotide sequence ID" value="NZ_LT607413.1"/>
</dbReference>
<dbReference type="GO" id="GO:0016810">
    <property type="term" value="F:hydrolase activity, acting on carbon-nitrogen (but not peptide) bonds"/>
    <property type="evidence" value="ECO:0007669"/>
    <property type="project" value="InterPro"/>
</dbReference>
<dbReference type="AlphaFoldDB" id="A0A1C4Z241"/>
<dbReference type="EMBL" id="LT607413">
    <property type="protein sequence ID" value="SCF27112.1"/>
    <property type="molecule type" value="Genomic_DNA"/>
</dbReference>
<feature type="domain" description="Amidohydrolase 3" evidence="1">
    <location>
        <begin position="52"/>
        <end position="540"/>
    </location>
</feature>
<evidence type="ECO:0000313" key="3">
    <source>
        <dbReference type="Proteomes" id="UP000198253"/>
    </source>
</evidence>
<evidence type="ECO:0000259" key="1">
    <source>
        <dbReference type="Pfam" id="PF07969"/>
    </source>
</evidence>
<dbReference type="InParanoid" id="A0A1C4Z241"/>
<gene>
    <name evidence="2" type="ORF">GA0070618_4689</name>
</gene>
<dbReference type="OrthoDB" id="3173428at2"/>
<dbReference type="PANTHER" id="PTHR22642:SF2">
    <property type="entry name" value="PROTEIN LONG AFTER FAR-RED 3"/>
    <property type="match status" value="1"/>
</dbReference>